<keyword evidence="11" id="KW-0809">Transit peptide</keyword>
<dbReference type="EMBL" id="BARS01054293">
    <property type="protein sequence ID" value="GAG47448.1"/>
    <property type="molecule type" value="Genomic_DNA"/>
</dbReference>
<comment type="catalytic activity">
    <reaction evidence="22">
        <text>octanoyl-CoA + H2O = octanoate + CoA + H(+)</text>
        <dbReference type="Rhea" id="RHEA:30143"/>
        <dbReference type="ChEBI" id="CHEBI:15377"/>
        <dbReference type="ChEBI" id="CHEBI:15378"/>
        <dbReference type="ChEBI" id="CHEBI:25646"/>
        <dbReference type="ChEBI" id="CHEBI:57287"/>
        <dbReference type="ChEBI" id="CHEBI:57386"/>
    </reaction>
    <physiologicalReaction direction="left-to-right" evidence="22">
        <dbReference type="Rhea" id="RHEA:30144"/>
    </physiologicalReaction>
</comment>
<keyword evidence="13" id="KW-0496">Mitochondrion</keyword>
<evidence type="ECO:0000313" key="28">
    <source>
        <dbReference type="EMBL" id="GAG47448.1"/>
    </source>
</evidence>
<protein>
    <recommendedName>
        <fullName evidence="20">Acyl-coenzyme A thioesterase THEM4</fullName>
        <ecNumber evidence="19">3.1.2.2</ecNumber>
    </recommendedName>
    <alternativeName>
        <fullName evidence="21">Thioesterase superfamily member 4</fullName>
    </alternativeName>
</protein>
<sequence length="169" mass="18727">MMTIDAPPQPSSVERIKQPNSRLCFACGLENTYGLGLSFYEVGSGEIEVEYTVPEHFQGYPGVVHGGIVAAMLDEVLGRVVMIGDHSHFMVTARLEIRYRKSVPIGKPLRVHGWLTRRRGPLATAKAEIRLPDGSVAAEAKATLFDYPDQEGSMEQLEELGWKVYPDKP</sequence>
<organism evidence="28">
    <name type="scientific">marine sediment metagenome</name>
    <dbReference type="NCBI Taxonomy" id="412755"/>
    <lineage>
        <taxon>unclassified sequences</taxon>
        <taxon>metagenomes</taxon>
        <taxon>ecological metagenomes</taxon>
    </lineage>
</organism>
<evidence type="ECO:0000256" key="13">
    <source>
        <dbReference type="ARBA" id="ARBA00023128"/>
    </source>
</evidence>
<evidence type="ECO:0000256" key="10">
    <source>
        <dbReference type="ARBA" id="ARBA00022832"/>
    </source>
</evidence>
<dbReference type="GO" id="GO:0005758">
    <property type="term" value="C:mitochondrial intermembrane space"/>
    <property type="evidence" value="ECO:0007669"/>
    <property type="project" value="UniProtKB-SubCell"/>
</dbReference>
<keyword evidence="9" id="KW-0378">Hydrolase</keyword>
<evidence type="ECO:0000256" key="11">
    <source>
        <dbReference type="ARBA" id="ARBA00022946"/>
    </source>
</evidence>
<evidence type="ECO:0000256" key="6">
    <source>
        <dbReference type="ARBA" id="ARBA00022490"/>
    </source>
</evidence>
<gene>
    <name evidence="28" type="ORF">S01H1_80405</name>
</gene>
<dbReference type="GO" id="GO:0016787">
    <property type="term" value="F:hydrolase activity"/>
    <property type="evidence" value="ECO:0007669"/>
    <property type="project" value="UniProtKB-KW"/>
</dbReference>
<proteinExistence type="inferred from homology"/>
<dbReference type="PANTHER" id="PTHR12418">
    <property type="entry name" value="ACYL-COENZYME A THIOESTERASE THEM4"/>
    <property type="match status" value="1"/>
</dbReference>
<comment type="similarity">
    <text evidence="18">Belongs to the THEM4/THEM5 thioesterase family.</text>
</comment>
<keyword evidence="5" id="KW-1003">Cell membrane</keyword>
<evidence type="ECO:0000256" key="1">
    <source>
        <dbReference type="ARBA" id="ARBA00004496"/>
    </source>
</evidence>
<comment type="catalytic activity">
    <reaction evidence="26">
        <text>tetradecanoyl-CoA + H2O = tetradecanoate + CoA + H(+)</text>
        <dbReference type="Rhea" id="RHEA:40119"/>
        <dbReference type="ChEBI" id="CHEBI:15377"/>
        <dbReference type="ChEBI" id="CHEBI:15378"/>
        <dbReference type="ChEBI" id="CHEBI:30807"/>
        <dbReference type="ChEBI" id="CHEBI:57287"/>
        <dbReference type="ChEBI" id="CHEBI:57385"/>
    </reaction>
    <physiologicalReaction direction="left-to-right" evidence="26">
        <dbReference type="Rhea" id="RHEA:40120"/>
    </physiologicalReaction>
</comment>
<evidence type="ECO:0000256" key="3">
    <source>
        <dbReference type="ARBA" id="ARBA00004632"/>
    </source>
</evidence>
<keyword evidence="8" id="KW-0999">Mitochondrion inner membrane</keyword>
<dbReference type="InterPro" id="IPR029069">
    <property type="entry name" value="HotDog_dom_sf"/>
</dbReference>
<evidence type="ECO:0000256" key="16">
    <source>
        <dbReference type="ARBA" id="ARBA00035852"/>
    </source>
</evidence>
<evidence type="ECO:0000259" key="27">
    <source>
        <dbReference type="Pfam" id="PF03061"/>
    </source>
</evidence>
<evidence type="ECO:0000256" key="21">
    <source>
        <dbReference type="ARBA" id="ARBA00043210"/>
    </source>
</evidence>
<dbReference type="InterPro" id="IPR006683">
    <property type="entry name" value="Thioestr_dom"/>
</dbReference>
<dbReference type="GO" id="GO:0006915">
    <property type="term" value="P:apoptotic process"/>
    <property type="evidence" value="ECO:0007669"/>
    <property type="project" value="UniProtKB-KW"/>
</dbReference>
<evidence type="ECO:0000256" key="18">
    <source>
        <dbReference type="ARBA" id="ARBA00038456"/>
    </source>
</evidence>
<dbReference type="GO" id="GO:0032587">
    <property type="term" value="C:ruffle membrane"/>
    <property type="evidence" value="ECO:0007669"/>
    <property type="project" value="UniProtKB-SubCell"/>
</dbReference>
<evidence type="ECO:0000256" key="4">
    <source>
        <dbReference type="ARBA" id="ARBA00004637"/>
    </source>
</evidence>
<keyword evidence="14" id="KW-0472">Membrane</keyword>
<evidence type="ECO:0000256" key="2">
    <source>
        <dbReference type="ARBA" id="ARBA00004569"/>
    </source>
</evidence>
<dbReference type="PANTHER" id="PTHR12418:SF19">
    <property type="entry name" value="ACYL-COENZYME A THIOESTERASE THEM4"/>
    <property type="match status" value="1"/>
</dbReference>
<dbReference type="AlphaFoldDB" id="X0YFQ5"/>
<evidence type="ECO:0000256" key="15">
    <source>
        <dbReference type="ARBA" id="ARBA00023273"/>
    </source>
</evidence>
<comment type="catalytic activity">
    <reaction evidence="17">
        <text>(9Z)-octadecenoyl-CoA + H2O = (9Z)-octadecenoate + CoA + H(+)</text>
        <dbReference type="Rhea" id="RHEA:40139"/>
        <dbReference type="ChEBI" id="CHEBI:15377"/>
        <dbReference type="ChEBI" id="CHEBI:15378"/>
        <dbReference type="ChEBI" id="CHEBI:30823"/>
        <dbReference type="ChEBI" id="CHEBI:57287"/>
        <dbReference type="ChEBI" id="CHEBI:57387"/>
    </reaction>
    <physiologicalReaction direction="left-to-right" evidence="17">
        <dbReference type="Rhea" id="RHEA:40140"/>
    </physiologicalReaction>
</comment>
<evidence type="ECO:0000256" key="8">
    <source>
        <dbReference type="ARBA" id="ARBA00022792"/>
    </source>
</evidence>
<dbReference type="Gene3D" id="3.10.129.10">
    <property type="entry name" value="Hotdog Thioesterase"/>
    <property type="match status" value="1"/>
</dbReference>
<evidence type="ECO:0000256" key="24">
    <source>
        <dbReference type="ARBA" id="ARBA00047969"/>
    </source>
</evidence>
<keyword evidence="6" id="KW-0963">Cytoplasm</keyword>
<comment type="subcellular location">
    <subcellularLocation>
        <location evidence="3">Cell projection</location>
        <location evidence="3">Ruffle membrane</location>
    </subcellularLocation>
    <subcellularLocation>
        <location evidence="1">Cytoplasm</location>
    </subcellularLocation>
    <subcellularLocation>
        <location evidence="4">Mitochondrion inner membrane</location>
        <topology evidence="4">Peripheral membrane protein</topology>
    </subcellularLocation>
    <subcellularLocation>
        <location evidence="2">Mitochondrion intermembrane space</location>
    </subcellularLocation>
</comment>
<reference evidence="28" key="1">
    <citation type="journal article" date="2014" name="Front. Microbiol.">
        <title>High frequency of phylogenetically diverse reductive dehalogenase-homologous genes in deep subseafloor sedimentary metagenomes.</title>
        <authorList>
            <person name="Kawai M."/>
            <person name="Futagami T."/>
            <person name="Toyoda A."/>
            <person name="Takaki Y."/>
            <person name="Nishi S."/>
            <person name="Hori S."/>
            <person name="Arai W."/>
            <person name="Tsubouchi T."/>
            <person name="Morono Y."/>
            <person name="Uchiyama I."/>
            <person name="Ito T."/>
            <person name="Fujiyama A."/>
            <person name="Inagaki F."/>
            <person name="Takami H."/>
        </authorList>
    </citation>
    <scope>NUCLEOTIDE SEQUENCE</scope>
    <source>
        <strain evidence="28">Expedition CK06-06</strain>
    </source>
</reference>
<dbReference type="EC" id="3.1.2.2" evidence="19"/>
<keyword evidence="7" id="KW-0053">Apoptosis</keyword>
<dbReference type="InterPro" id="IPR052365">
    <property type="entry name" value="THEM4/THEM5_acyl-CoA_thioest"/>
</dbReference>
<dbReference type="GO" id="GO:0006631">
    <property type="term" value="P:fatty acid metabolic process"/>
    <property type="evidence" value="ECO:0007669"/>
    <property type="project" value="UniProtKB-KW"/>
</dbReference>
<comment type="catalytic activity">
    <reaction evidence="23">
        <text>hexadecanoyl-CoA + H2O = hexadecanoate + CoA + H(+)</text>
        <dbReference type="Rhea" id="RHEA:16645"/>
        <dbReference type="ChEBI" id="CHEBI:7896"/>
        <dbReference type="ChEBI" id="CHEBI:15377"/>
        <dbReference type="ChEBI" id="CHEBI:15378"/>
        <dbReference type="ChEBI" id="CHEBI:57287"/>
        <dbReference type="ChEBI" id="CHEBI:57379"/>
        <dbReference type="EC" id="3.1.2.2"/>
    </reaction>
    <physiologicalReaction direction="left-to-right" evidence="23">
        <dbReference type="Rhea" id="RHEA:16646"/>
    </physiologicalReaction>
</comment>
<comment type="catalytic activity">
    <reaction evidence="16">
        <text>(5Z,8Z,11Z,14Z)-eicosatetraenoyl-CoA + H2O = (5Z,8Z,11Z,14Z)-eicosatetraenoate + CoA + H(+)</text>
        <dbReference type="Rhea" id="RHEA:40151"/>
        <dbReference type="ChEBI" id="CHEBI:15377"/>
        <dbReference type="ChEBI" id="CHEBI:15378"/>
        <dbReference type="ChEBI" id="CHEBI:32395"/>
        <dbReference type="ChEBI" id="CHEBI:57287"/>
        <dbReference type="ChEBI" id="CHEBI:57368"/>
    </reaction>
    <physiologicalReaction direction="left-to-right" evidence="16">
        <dbReference type="Rhea" id="RHEA:40152"/>
    </physiologicalReaction>
</comment>
<comment type="caution">
    <text evidence="28">The sequence shown here is derived from an EMBL/GenBank/DDBJ whole genome shotgun (WGS) entry which is preliminary data.</text>
</comment>
<evidence type="ECO:0000256" key="25">
    <source>
        <dbReference type="ARBA" id="ARBA00048074"/>
    </source>
</evidence>
<keyword evidence="12" id="KW-0443">Lipid metabolism</keyword>
<dbReference type="SUPFAM" id="SSF54637">
    <property type="entry name" value="Thioesterase/thiol ester dehydrase-isomerase"/>
    <property type="match status" value="1"/>
</dbReference>
<comment type="catalytic activity">
    <reaction evidence="25">
        <text>dodecanoyl-CoA + H2O = dodecanoate + CoA + H(+)</text>
        <dbReference type="Rhea" id="RHEA:30135"/>
        <dbReference type="ChEBI" id="CHEBI:15377"/>
        <dbReference type="ChEBI" id="CHEBI:15378"/>
        <dbReference type="ChEBI" id="CHEBI:18262"/>
        <dbReference type="ChEBI" id="CHEBI:57287"/>
        <dbReference type="ChEBI" id="CHEBI:57375"/>
    </reaction>
    <physiologicalReaction direction="left-to-right" evidence="25">
        <dbReference type="Rhea" id="RHEA:30136"/>
    </physiologicalReaction>
</comment>
<comment type="catalytic activity">
    <reaction evidence="24">
        <text>decanoyl-CoA + H2O = decanoate + CoA + H(+)</text>
        <dbReference type="Rhea" id="RHEA:40059"/>
        <dbReference type="ChEBI" id="CHEBI:15377"/>
        <dbReference type="ChEBI" id="CHEBI:15378"/>
        <dbReference type="ChEBI" id="CHEBI:27689"/>
        <dbReference type="ChEBI" id="CHEBI:57287"/>
        <dbReference type="ChEBI" id="CHEBI:61430"/>
    </reaction>
    <physiologicalReaction direction="left-to-right" evidence="24">
        <dbReference type="Rhea" id="RHEA:40060"/>
    </physiologicalReaction>
</comment>
<accession>X0YFQ5</accession>
<dbReference type="CDD" id="cd03443">
    <property type="entry name" value="PaaI_thioesterase"/>
    <property type="match status" value="1"/>
</dbReference>
<evidence type="ECO:0000256" key="7">
    <source>
        <dbReference type="ARBA" id="ARBA00022703"/>
    </source>
</evidence>
<evidence type="ECO:0000256" key="9">
    <source>
        <dbReference type="ARBA" id="ARBA00022801"/>
    </source>
</evidence>
<evidence type="ECO:0000256" key="14">
    <source>
        <dbReference type="ARBA" id="ARBA00023136"/>
    </source>
</evidence>
<evidence type="ECO:0000256" key="19">
    <source>
        <dbReference type="ARBA" id="ARBA00038848"/>
    </source>
</evidence>
<evidence type="ECO:0000256" key="20">
    <source>
        <dbReference type="ARBA" id="ARBA00040123"/>
    </source>
</evidence>
<evidence type="ECO:0000256" key="5">
    <source>
        <dbReference type="ARBA" id="ARBA00022475"/>
    </source>
</evidence>
<keyword evidence="15" id="KW-0966">Cell projection</keyword>
<evidence type="ECO:0000256" key="26">
    <source>
        <dbReference type="ARBA" id="ARBA00048180"/>
    </source>
</evidence>
<dbReference type="GO" id="GO:0005743">
    <property type="term" value="C:mitochondrial inner membrane"/>
    <property type="evidence" value="ECO:0007669"/>
    <property type="project" value="UniProtKB-SubCell"/>
</dbReference>
<feature type="domain" description="Thioesterase" evidence="27">
    <location>
        <begin position="62"/>
        <end position="137"/>
    </location>
</feature>
<keyword evidence="10" id="KW-0276">Fatty acid metabolism</keyword>
<dbReference type="Pfam" id="PF03061">
    <property type="entry name" value="4HBT"/>
    <property type="match status" value="1"/>
</dbReference>
<evidence type="ECO:0000256" key="22">
    <source>
        <dbReference type="ARBA" id="ARBA00047588"/>
    </source>
</evidence>
<evidence type="ECO:0000256" key="12">
    <source>
        <dbReference type="ARBA" id="ARBA00023098"/>
    </source>
</evidence>
<evidence type="ECO:0000256" key="17">
    <source>
        <dbReference type="ARBA" id="ARBA00037002"/>
    </source>
</evidence>
<name>X0YFQ5_9ZZZZ</name>
<evidence type="ECO:0000256" key="23">
    <source>
        <dbReference type="ARBA" id="ARBA00047734"/>
    </source>
</evidence>